<feature type="compositionally biased region" description="Basic and acidic residues" evidence="3">
    <location>
        <begin position="43"/>
        <end position="54"/>
    </location>
</feature>
<evidence type="ECO:0000256" key="3">
    <source>
        <dbReference type="SAM" id="MobiDB-lite"/>
    </source>
</evidence>
<dbReference type="SUPFAM" id="SSF48065">
    <property type="entry name" value="DBL homology domain (DH-domain)"/>
    <property type="match status" value="1"/>
</dbReference>
<feature type="compositionally biased region" description="Polar residues" evidence="3">
    <location>
        <begin position="849"/>
        <end position="861"/>
    </location>
</feature>
<accession>A0AAV3Z4P4</accession>
<feature type="region of interest" description="Disordered" evidence="3">
    <location>
        <begin position="1626"/>
        <end position="1653"/>
    </location>
</feature>
<dbReference type="PROSITE" id="PS50010">
    <property type="entry name" value="DH_2"/>
    <property type="match status" value="1"/>
</dbReference>
<dbReference type="InterPro" id="IPR051480">
    <property type="entry name" value="Endocytic_GEF_Adapter"/>
</dbReference>
<feature type="compositionally biased region" description="Low complexity" evidence="3">
    <location>
        <begin position="2001"/>
        <end position="2016"/>
    </location>
</feature>
<feature type="region of interest" description="Disordered" evidence="3">
    <location>
        <begin position="1512"/>
        <end position="1545"/>
    </location>
</feature>
<feature type="compositionally biased region" description="Polar residues" evidence="3">
    <location>
        <begin position="1194"/>
        <end position="1205"/>
    </location>
</feature>
<feature type="region of interest" description="Disordered" evidence="3">
    <location>
        <begin position="1982"/>
        <end position="2082"/>
    </location>
</feature>
<evidence type="ECO:0000313" key="5">
    <source>
        <dbReference type="EMBL" id="GFN89590.1"/>
    </source>
</evidence>
<evidence type="ECO:0000256" key="1">
    <source>
        <dbReference type="ARBA" id="ARBA00004496"/>
    </source>
</evidence>
<dbReference type="GO" id="GO:0005085">
    <property type="term" value="F:guanyl-nucleotide exchange factor activity"/>
    <property type="evidence" value="ECO:0007669"/>
    <property type="project" value="InterPro"/>
</dbReference>
<keyword evidence="2" id="KW-0963">Cytoplasm</keyword>
<feature type="region of interest" description="Disordered" evidence="3">
    <location>
        <begin position="31"/>
        <end position="81"/>
    </location>
</feature>
<dbReference type="EMBL" id="BLXT01001944">
    <property type="protein sequence ID" value="GFN89590.1"/>
    <property type="molecule type" value="Genomic_DNA"/>
</dbReference>
<feature type="compositionally biased region" description="Polar residues" evidence="3">
    <location>
        <begin position="55"/>
        <end position="81"/>
    </location>
</feature>
<feature type="compositionally biased region" description="Polar residues" evidence="3">
    <location>
        <begin position="114"/>
        <end position="146"/>
    </location>
</feature>
<feature type="compositionally biased region" description="Low complexity" evidence="3">
    <location>
        <begin position="2069"/>
        <end position="2082"/>
    </location>
</feature>
<feature type="compositionally biased region" description="Low complexity" evidence="3">
    <location>
        <begin position="1263"/>
        <end position="1273"/>
    </location>
</feature>
<name>A0AAV3Z4P4_9GAST</name>
<feature type="compositionally biased region" description="Polar residues" evidence="3">
    <location>
        <begin position="2120"/>
        <end position="2130"/>
    </location>
</feature>
<feature type="region of interest" description="Disordered" evidence="3">
    <location>
        <begin position="933"/>
        <end position="965"/>
    </location>
</feature>
<organism evidence="5 6">
    <name type="scientific">Plakobranchus ocellatus</name>
    <dbReference type="NCBI Taxonomy" id="259542"/>
    <lineage>
        <taxon>Eukaryota</taxon>
        <taxon>Metazoa</taxon>
        <taxon>Spiralia</taxon>
        <taxon>Lophotrochozoa</taxon>
        <taxon>Mollusca</taxon>
        <taxon>Gastropoda</taxon>
        <taxon>Heterobranchia</taxon>
        <taxon>Euthyneura</taxon>
        <taxon>Panpulmonata</taxon>
        <taxon>Sacoglossa</taxon>
        <taxon>Placobranchoidea</taxon>
        <taxon>Plakobranchidae</taxon>
        <taxon>Plakobranchus</taxon>
    </lineage>
</organism>
<feature type="region of interest" description="Disordered" evidence="3">
    <location>
        <begin position="458"/>
        <end position="480"/>
    </location>
</feature>
<feature type="compositionally biased region" description="Polar residues" evidence="3">
    <location>
        <begin position="1215"/>
        <end position="1225"/>
    </location>
</feature>
<feature type="compositionally biased region" description="Basic and acidic residues" evidence="3">
    <location>
        <begin position="1524"/>
        <end position="1538"/>
    </location>
</feature>
<evidence type="ECO:0000313" key="6">
    <source>
        <dbReference type="Proteomes" id="UP000735302"/>
    </source>
</evidence>
<feature type="region of interest" description="Disordered" evidence="3">
    <location>
        <begin position="836"/>
        <end position="898"/>
    </location>
</feature>
<feature type="compositionally biased region" description="Polar residues" evidence="3">
    <location>
        <begin position="883"/>
        <end position="898"/>
    </location>
</feature>
<dbReference type="GO" id="GO:0035025">
    <property type="term" value="P:positive regulation of Rho protein signal transduction"/>
    <property type="evidence" value="ECO:0007669"/>
    <property type="project" value="TreeGrafter"/>
</dbReference>
<dbReference type="Gene3D" id="1.20.900.10">
    <property type="entry name" value="Dbl homology (DH) domain"/>
    <property type="match status" value="1"/>
</dbReference>
<dbReference type="Proteomes" id="UP000735302">
    <property type="component" value="Unassembled WGS sequence"/>
</dbReference>
<dbReference type="GO" id="GO:0005737">
    <property type="term" value="C:cytoplasm"/>
    <property type="evidence" value="ECO:0007669"/>
    <property type="project" value="UniProtKB-SubCell"/>
</dbReference>
<feature type="compositionally biased region" description="Low complexity" evidence="3">
    <location>
        <begin position="1350"/>
        <end position="1361"/>
    </location>
</feature>
<dbReference type="CDD" id="cd00160">
    <property type="entry name" value="RhoGEF"/>
    <property type="match status" value="1"/>
</dbReference>
<feature type="region of interest" description="Disordered" evidence="3">
    <location>
        <begin position="1194"/>
        <end position="1238"/>
    </location>
</feature>
<feature type="compositionally biased region" description="Polar residues" evidence="3">
    <location>
        <begin position="1677"/>
        <end position="1690"/>
    </location>
</feature>
<comment type="subcellular location">
    <subcellularLocation>
        <location evidence="1">Cytoplasm</location>
    </subcellularLocation>
</comment>
<feature type="region of interest" description="Disordered" evidence="3">
    <location>
        <begin position="414"/>
        <end position="436"/>
    </location>
</feature>
<gene>
    <name evidence="5" type="ORF">PoB_001609600</name>
</gene>
<feature type="compositionally biased region" description="Low complexity" evidence="3">
    <location>
        <begin position="420"/>
        <end position="434"/>
    </location>
</feature>
<feature type="region of interest" description="Disordered" evidence="3">
    <location>
        <begin position="1677"/>
        <end position="1721"/>
    </location>
</feature>
<feature type="region of interest" description="Disordered" evidence="3">
    <location>
        <begin position="1447"/>
        <end position="1485"/>
    </location>
</feature>
<feature type="compositionally biased region" description="Polar residues" evidence="3">
    <location>
        <begin position="529"/>
        <end position="543"/>
    </location>
</feature>
<feature type="region of interest" description="Disordered" evidence="3">
    <location>
        <begin position="529"/>
        <end position="552"/>
    </location>
</feature>
<dbReference type="InterPro" id="IPR000219">
    <property type="entry name" value="DH_dom"/>
</dbReference>
<evidence type="ECO:0000259" key="4">
    <source>
        <dbReference type="PROSITE" id="PS50010"/>
    </source>
</evidence>
<feature type="domain" description="DH" evidence="4">
    <location>
        <begin position="2199"/>
        <end position="2390"/>
    </location>
</feature>
<feature type="region of interest" description="Disordered" evidence="3">
    <location>
        <begin position="982"/>
        <end position="1003"/>
    </location>
</feature>
<feature type="region of interest" description="Disordered" evidence="3">
    <location>
        <begin position="572"/>
        <end position="599"/>
    </location>
</feature>
<dbReference type="PANTHER" id="PTHR46006:SF5">
    <property type="entry name" value="DH DOMAIN-CONTAINING PROTEIN"/>
    <property type="match status" value="1"/>
</dbReference>
<feature type="region of interest" description="Disordered" evidence="3">
    <location>
        <begin position="109"/>
        <end position="151"/>
    </location>
</feature>
<reference evidence="5 6" key="1">
    <citation type="journal article" date="2021" name="Elife">
        <title>Chloroplast acquisition without the gene transfer in kleptoplastic sea slugs, Plakobranchus ocellatus.</title>
        <authorList>
            <person name="Maeda T."/>
            <person name="Takahashi S."/>
            <person name="Yoshida T."/>
            <person name="Shimamura S."/>
            <person name="Takaki Y."/>
            <person name="Nagai Y."/>
            <person name="Toyoda A."/>
            <person name="Suzuki Y."/>
            <person name="Arimoto A."/>
            <person name="Ishii H."/>
            <person name="Satoh N."/>
            <person name="Nishiyama T."/>
            <person name="Hasebe M."/>
            <person name="Maruyama T."/>
            <person name="Minagawa J."/>
            <person name="Obokata J."/>
            <person name="Shigenobu S."/>
        </authorList>
    </citation>
    <scope>NUCLEOTIDE SEQUENCE [LARGE SCALE GENOMIC DNA]</scope>
</reference>
<dbReference type="PANTHER" id="PTHR46006">
    <property type="entry name" value="RHO GUANINE NUCLEOTIDE EXCHANGE FACTOR AT 64C, ISOFORM A"/>
    <property type="match status" value="1"/>
</dbReference>
<proteinExistence type="predicted"/>
<feature type="compositionally biased region" description="Basic and acidic residues" evidence="3">
    <location>
        <begin position="862"/>
        <end position="871"/>
    </location>
</feature>
<feature type="region of interest" description="Disordered" evidence="3">
    <location>
        <begin position="1263"/>
        <end position="1285"/>
    </location>
</feature>
<comment type="caution">
    <text evidence="5">The sequence shown here is derived from an EMBL/GenBank/DDBJ whole genome shotgun (WGS) entry which is preliminary data.</text>
</comment>
<feature type="region of interest" description="Disordered" evidence="3">
    <location>
        <begin position="2095"/>
        <end position="2135"/>
    </location>
</feature>
<feature type="compositionally biased region" description="Polar residues" evidence="3">
    <location>
        <begin position="2023"/>
        <end position="2032"/>
    </location>
</feature>
<sequence>MAGSDNGSKSIAVADNEAPCISLTKNLVDASAKPTMSSSIVSGERDVDVSHTAEEISSSPTSPMLPEDSQSVPHRTSGTTKIISRPVNLYECPKSAKSPERSRKYLRSGMTPRFNDTSQSPLHKNISGKNQPNHGASRIQGKTGSENMKEGDGRSLLVTENHGVFKSIDATPEHIERISQKRQELLQKACRSEDNYTNESKEAESQDKECALKPCDNSKLNFEVVSKDIISVTPKSRFGSPTHAAIISAAKSGHLKPTMTQNHWRSCENLNYNAMENIRGDGDEISTRADISGGKQIKSAPNSGRYSPRGLIHSSFIDSLAVKEYIDIAPNLDLVPSFDRNHSGVKPNLNAKYPHTGYLSSSEQFSTVNLSENVKSNTHSFEKKYSHSSGDSSDGESNHDPLLLARAIVRPAEDSSSDNEVFSSEPSSAVAPSSPHVLDPCRIPAGEEGLNDPGDLTVSSINIPPKNVTPRSAPVLGNERIFPKPTATSSVNFSPRKKNSLNDLKSFFKGISNDDKVHDLNTDQRAMDTTGNPPALSETSIPPSSVKDAWGDAGTSVSNSLSGMLLCPALSCQSPSRTSSKRQERRHSTNIDFRSLSSPLASAQRKQIHQFPKAKSPWKLQAAKARDTVTSLLSFASTKAKDKGRLKPGLGDKKESSVYYSDPIIGSPEPEYNEKTSFLSVPFIDGTNKVKLGTQTNNQNVAGGIGLPCKDPQFEDSASTKLLKISTSDRSSLSQMSEAVSIDHIKPPLNTIKKRSQSCNDMPMDYPCNTHNFDYFGLEKVDINETQDKQIEAKEDTKDRVRDDSGKCSLELEMKYVANVADIDSTDYAVVENVPQENEVNDVSKSAPDCNSRNSPVNSNPGKKEFPDSDTHLSLQDADYPQYPSQCHSKSSPASESTDLSLVSPEILVFNKDLSNVSADLHVRDVANEPEENRIFSLSSPPNFELDNDKVSDPPPDSADKQPWMSPNLRRTLTAVRRRLEKMKNSDRDIGNGDEKTDLDNNAKSSLQGLDCQKTSNSRLEAVNQALNTKDMSGNKYFNDDLVLKRSLAVNPLATEKREIENNKTSLFTVSVLPELKTLQKDTLSHTESGHLHSNGISKNFKSKNFVNKDNDTKEEIATISKSKVDDSTAQSQGSVKTVENTIMLSNQTHTSVTCDNFGAIDERRVLCDNHHDKNENDFATANSEDSTVLQQGYQDSNNESSTIDKITDSDHDTSCYSSTETLHGSPTRHEERDPQWQSFLPEIERRLLYGSKLQRSDSLSSISSGFSITSTRSEARGKREKSKRVDGLLSNQLFRKHLARHAETLENKVLRIRKKGMRKALSNFDLSNAQPDALSQEINNYLNIGDINNNSDNSSAGDGSCETTPRSGHVTPPADITQQISYSLSRSKSLWDTHLSSDFTTRATQNTFFQNHSELKHLHKDINTVIADHETNEDVSLENRCEIETAKGHPRPLKKAVTSGNLKPSEDIETTEVQSSKPNLSEHIIRRRMSEGAKVPESSFHNRMYIPSFQEFKKFRKSSPTSETDRTKDDHQSETGHKTPGIYVINEDEADENARNKEGDGNTQTVSTVDTAGSLRQEILNLTQKGHDRSVEEVSDITVSPRSVPVFQHPAITVTAADVSKFPLKSRAHSQLNRSKSESNIKRKRQKSPRYLTPVVRDRAQTFSTRFNQPRIPQHCQTQNVSVTANSDRGVQYEFSDGYGESEKDGNKDENSQSSSVRFRGHDGIRYSELYDDTAPPEFSLTRSANPAVIVSNEDETYQLFPQGSRFPQPKFFHKDIAACRSERQSNEFLVDRTHQEQGLTEEPVLHTNSSHVSNFVNSANSQSSNAQTTSLPCPSPDMLSESLGFEPDNGSQDCHSRIPFEELAKCTLTNALSMSWPHGSFSDAAAEKPPKNSELGKDKQLEVAQKITPHAKEIAKGAGQERDRRNSIGEEFCPNKSYNIRLEGHQSERKVEETEFCSGKLRPHSVHGLKLSDADISCDAEKSKSNTQDDPGSPADVISQRTSPTSSSSESDQSCKAAVLRSTSDVSTVLSDERERRRRDRKDRPYKSDPFTGTDRLPQHSLKLDLSKAPSVSTSSSFPSLEELAEHSLSTTCLYDDEDDDDDDEKLQAGARKRRNRLSNVSTASEDSGVSGHTVEEGDIISGAFKQKQPCLHCSAYTSDGKGLNPARMGLHLHQSMSDGGLSTVLTCKKCELRRRERKETIQELAETEKRYGRDLTILKEEFYRPMRSTSLLTIDQLDAIFVNLEELIHAHKQFMSKLTTALIGAVRAEDEDLTTAAIGNVFLQSSTMFVAFENYCVSQDQASSLLDQLIKERELFRVFLQVAQNENPKLRRMHLKSFLMVPVQRVMKYPLLLSRLYKVTPNYHSDKQNIKQAQENIEDILEHINAKTSIPGGLRKRPSDLHGYNLSDKIEVNRIAIETLGWPKQNVCDVVTSRLWYGQLSEQSGWGGRKAGGGVKNVKFSLVHAVLLTHGRPSDPASPQFPLSPRDQVPVQQVAMVLVKEKAGRFQLVREPLLMDRCVVTADSDYNNLFEVHEQGRETYLFKTCRPNLSSMGRFVKETSSPKTGIKTTAKEKHRQFADDTFISADKNLLYYRWCNLVLDHQGKKK</sequence>
<feature type="compositionally biased region" description="Basic and acidic residues" evidence="3">
    <location>
        <begin position="982"/>
        <end position="1001"/>
    </location>
</feature>
<feature type="region of interest" description="Disordered" evidence="3">
    <location>
        <begin position="1350"/>
        <end position="1376"/>
    </location>
</feature>
<evidence type="ECO:0000256" key="2">
    <source>
        <dbReference type="ARBA" id="ARBA00022490"/>
    </source>
</evidence>
<feature type="compositionally biased region" description="Polar residues" evidence="3">
    <location>
        <begin position="590"/>
        <end position="599"/>
    </location>
</feature>
<feature type="region of interest" description="Disordered" evidence="3">
    <location>
        <begin position="379"/>
        <end position="399"/>
    </location>
</feature>
<dbReference type="InterPro" id="IPR035899">
    <property type="entry name" value="DBL_dom_sf"/>
</dbReference>
<protein>
    <submittedName>
        <fullName evidence="5">Rho guanine nucleotide exchange factor 1</fullName>
    </submittedName>
</protein>
<keyword evidence="6" id="KW-1185">Reference proteome</keyword>
<dbReference type="Pfam" id="PF00621">
    <property type="entry name" value="RhoGEF"/>
    <property type="match status" value="1"/>
</dbReference>
<dbReference type="SMART" id="SM00325">
    <property type="entry name" value="RhoGEF"/>
    <property type="match status" value="1"/>
</dbReference>
<feature type="compositionally biased region" description="Basic and acidic residues" evidence="3">
    <location>
        <begin position="1702"/>
        <end position="1712"/>
    </location>
</feature>
<feature type="compositionally biased region" description="Acidic residues" evidence="3">
    <location>
        <begin position="2097"/>
        <end position="2107"/>
    </location>
</feature>